<dbReference type="EMBL" id="PYDT01000009">
    <property type="protein sequence ID" value="THU49197.1"/>
    <property type="molecule type" value="Genomic_DNA"/>
</dbReference>
<dbReference type="Proteomes" id="UP000317650">
    <property type="component" value="Chromosome 6"/>
</dbReference>
<evidence type="ECO:0000256" key="10">
    <source>
        <dbReference type="ARBA" id="ARBA00023136"/>
    </source>
</evidence>
<comment type="caution">
    <text evidence="11">Lacks conserved residue(s) required for the propagation of feature annotation.</text>
</comment>
<comment type="caution">
    <text evidence="13">The sequence shown here is derived from an EMBL/GenBank/DDBJ whole genome shotgun (WGS) entry which is preliminary data.</text>
</comment>
<evidence type="ECO:0000256" key="2">
    <source>
        <dbReference type="ARBA" id="ARBA00007956"/>
    </source>
</evidence>
<evidence type="ECO:0000256" key="11">
    <source>
        <dbReference type="RuleBase" id="RU367026"/>
    </source>
</evidence>
<gene>
    <name evidence="13" type="ORF">C4D60_Mb06t07010</name>
</gene>
<keyword evidence="6 11" id="KW-0256">Endoplasmic reticulum</keyword>
<dbReference type="STRING" id="52838.A0A4S8IL56"/>
<evidence type="ECO:0000256" key="1">
    <source>
        <dbReference type="ARBA" id="ARBA00004477"/>
    </source>
</evidence>
<evidence type="ECO:0000256" key="9">
    <source>
        <dbReference type="ARBA" id="ARBA00023054"/>
    </source>
</evidence>
<keyword evidence="3 11" id="KW-0813">Transport</keyword>
<feature type="transmembrane region" description="Helical" evidence="11">
    <location>
        <begin position="6"/>
        <end position="22"/>
    </location>
</feature>
<comment type="similarity">
    <text evidence="2 11">Belongs to the BCAP29/BCAP31 family.</text>
</comment>
<dbReference type="GO" id="GO:0005789">
    <property type="term" value="C:endoplasmic reticulum membrane"/>
    <property type="evidence" value="ECO:0007669"/>
    <property type="project" value="UniProtKB-SubCell"/>
</dbReference>
<dbReference type="AlphaFoldDB" id="A0A4S8IL56"/>
<comment type="function">
    <text evidence="11">May play a role in anterograde transport of membrane proteins from the endoplasmic reticulum to the Golgi.</text>
</comment>
<keyword evidence="8 11" id="KW-1133">Transmembrane helix</keyword>
<keyword evidence="9 12" id="KW-0175">Coiled coil</keyword>
<dbReference type="GO" id="GO:0006886">
    <property type="term" value="P:intracellular protein transport"/>
    <property type="evidence" value="ECO:0007669"/>
    <property type="project" value="UniProtKB-UniRule"/>
</dbReference>
<keyword evidence="14" id="KW-1185">Reference proteome</keyword>
<evidence type="ECO:0000313" key="13">
    <source>
        <dbReference type="EMBL" id="THU49197.1"/>
    </source>
</evidence>
<evidence type="ECO:0000313" key="14">
    <source>
        <dbReference type="Proteomes" id="UP000317650"/>
    </source>
</evidence>
<dbReference type="PANTHER" id="PTHR12701">
    <property type="entry name" value="BCR-ASSOCIATED PROTEIN, BAP"/>
    <property type="match status" value="1"/>
</dbReference>
<keyword evidence="10 11" id="KW-0472">Membrane</keyword>
<name>A0A4S8IL56_MUSBA</name>
<evidence type="ECO:0000256" key="5">
    <source>
        <dbReference type="ARBA" id="ARBA00022703"/>
    </source>
</evidence>
<evidence type="ECO:0000256" key="6">
    <source>
        <dbReference type="ARBA" id="ARBA00022824"/>
    </source>
</evidence>
<dbReference type="InterPro" id="IPR008417">
    <property type="entry name" value="BAP29/BAP31"/>
</dbReference>
<evidence type="ECO:0000256" key="8">
    <source>
        <dbReference type="ARBA" id="ARBA00022989"/>
    </source>
</evidence>
<dbReference type="PANTHER" id="PTHR12701:SF18">
    <property type="entry name" value="ENDOPLASMIC RETICULUM TRANSMEMBRANE PROTEIN"/>
    <property type="match status" value="1"/>
</dbReference>
<keyword evidence="7 11" id="KW-0653">Protein transport</keyword>
<keyword evidence="5" id="KW-0053">Apoptosis</keyword>
<keyword evidence="4 11" id="KW-0812">Transmembrane</keyword>
<proteinExistence type="inferred from homology"/>
<protein>
    <recommendedName>
        <fullName evidence="11">Endoplasmic reticulum transmembrane protein</fullName>
    </recommendedName>
</protein>
<evidence type="ECO:0000256" key="3">
    <source>
        <dbReference type="ARBA" id="ARBA00022448"/>
    </source>
</evidence>
<reference evidence="13 14" key="1">
    <citation type="journal article" date="2019" name="Nat. Plants">
        <title>Genome sequencing of Musa balbisiana reveals subgenome evolution and function divergence in polyploid bananas.</title>
        <authorList>
            <person name="Yao X."/>
        </authorList>
    </citation>
    <scope>NUCLEOTIDE SEQUENCE [LARGE SCALE GENOMIC DNA]</scope>
    <source>
        <strain evidence="14">cv. DH-PKW</strain>
        <tissue evidence="13">Leaves</tissue>
    </source>
</reference>
<feature type="coiled-coil region" evidence="12">
    <location>
        <begin position="114"/>
        <end position="211"/>
    </location>
</feature>
<organism evidence="13 14">
    <name type="scientific">Musa balbisiana</name>
    <name type="common">Banana</name>
    <dbReference type="NCBI Taxonomy" id="52838"/>
    <lineage>
        <taxon>Eukaryota</taxon>
        <taxon>Viridiplantae</taxon>
        <taxon>Streptophyta</taxon>
        <taxon>Embryophyta</taxon>
        <taxon>Tracheophyta</taxon>
        <taxon>Spermatophyta</taxon>
        <taxon>Magnoliopsida</taxon>
        <taxon>Liliopsida</taxon>
        <taxon>Zingiberales</taxon>
        <taxon>Musaceae</taxon>
        <taxon>Musa</taxon>
    </lineage>
</organism>
<dbReference type="FunFam" id="1.20.5.110:FF:000011">
    <property type="entry name" value="B-cell receptor-associated protein 29"/>
    <property type="match status" value="1"/>
</dbReference>
<keyword evidence="11" id="KW-0931">ER-Golgi transport</keyword>
<sequence>MIQLLFAVLSAEVAVAVTLLFKTPLRKLVVLGLDRLKRGRGPVMVKTIAGTVLVVLASSLYSIAKISSGSAELGALTPTDQVLMSRHLLEASLMGYSLFLALIIDRLHHYVRELRGLRKSMEAVLKQNRVLEEAKTGGSSEVKELDGMIAGLNEQIKQLKSESEDRLQEAKAAEARAAALKKQSEDLLLEYDRLLEDNQNLRNQLNSIDNRLSFSDAKKIA</sequence>
<accession>A0A4S8IL56</accession>
<dbReference type="GO" id="GO:0070973">
    <property type="term" value="P:protein localization to endoplasmic reticulum exit site"/>
    <property type="evidence" value="ECO:0007669"/>
    <property type="project" value="UniProtKB-UniRule"/>
</dbReference>
<evidence type="ECO:0000256" key="12">
    <source>
        <dbReference type="SAM" id="Coils"/>
    </source>
</evidence>
<evidence type="ECO:0000256" key="7">
    <source>
        <dbReference type="ARBA" id="ARBA00022927"/>
    </source>
</evidence>
<comment type="subcellular location">
    <subcellularLocation>
        <location evidence="1 11">Endoplasmic reticulum membrane</location>
        <topology evidence="1 11">Multi-pass membrane protein</topology>
    </subcellularLocation>
</comment>
<evidence type="ECO:0000256" key="4">
    <source>
        <dbReference type="ARBA" id="ARBA00022692"/>
    </source>
</evidence>
<feature type="transmembrane region" description="Helical" evidence="11">
    <location>
        <begin position="43"/>
        <end position="64"/>
    </location>
</feature>
<dbReference type="GO" id="GO:0006888">
    <property type="term" value="P:endoplasmic reticulum to Golgi vesicle-mediated transport"/>
    <property type="evidence" value="ECO:0007669"/>
    <property type="project" value="UniProtKB-UniRule"/>
</dbReference>
<dbReference type="Gene3D" id="1.20.5.110">
    <property type="match status" value="1"/>
</dbReference>